<keyword evidence="6" id="KW-1185">Reference proteome</keyword>
<dbReference type="Proteomes" id="UP000182248">
    <property type="component" value="Unassembled WGS sequence"/>
</dbReference>
<dbReference type="EMBL" id="FPJE01000003">
    <property type="protein sequence ID" value="SFW24167.1"/>
    <property type="molecule type" value="Genomic_DNA"/>
</dbReference>
<dbReference type="Gene3D" id="2.60.40.3140">
    <property type="match status" value="1"/>
</dbReference>
<accession>A0A1K1MLZ0</accession>
<dbReference type="InterPro" id="IPR038765">
    <property type="entry name" value="Papain-like_cys_pep_sf"/>
</dbReference>
<dbReference type="OrthoDB" id="8595007at2"/>
<keyword evidence="1" id="KW-0812">Transmembrane</keyword>
<dbReference type="RefSeq" id="WP_072315934.1">
    <property type="nucleotide sequence ID" value="NZ_FPJE01000003.1"/>
</dbReference>
<protein>
    <submittedName>
        <fullName evidence="5">Transglutaminase-like superfamily protein</fullName>
    </submittedName>
</protein>
<sequence length="690" mass="79707">MKSLFLTCSLTFFFVFHLFSQVHTSEKPHWVKQQSYETDPDIDLEEVSEGYAILMFNQQTHIPEQKNYYRRVYKIFENAGVQSASDITANYDPTYQTLEFHEISVIRKGKVINKLNPDHFQVIRRETNAENYLYDGTLSATINLSDIRVGDIIDYSLTITGFNPIHKGIFSGTYPLNNAEPIGKIAIDIFSNRDLVYKTTNTDVKPKITKERHFSRYSWNMLNTDKIEFEDNTPFWKFTFQNLFISEYRNWQDVVDWGEEVFRVKEPVSTEMLARIKAIETGYSTQGEKIAAVLNFVQEEVRYLGFESGLGSYKPFAPNQVFEQRYGDCKDKSLLMVTMLRKMGIEAYPVLVNTALKHNINAVLPTPTTFDHCVVKVIDGAGNDLWYDPTMTYQGGTFDRIYFPDYEYGLVLKKGNKTLDSIHSFSSNLIKVRDEYELEEIGKGATLRVTTVYHEGEADNMRSLFKTNGISSIKKQFSNYYKNYFDHVTALDNPTFVDDSIKNRFTVHESYKLDSIWSPMEGNENTLSTRFLPLSLLDILTLPGESQRKNEYSLYYPATRIHDIRIKLPNKWGISDMEKNISCDAFYYNANINYLPSEDLLKIHHYFKSQKKYVTSDEFPEYVKNLKELDNNMAYLLYIPKNYSVSETSSLSGLPAVLLFSLFVIVSLAVLGGLGVVIYFAIRSLNRSKT</sequence>
<evidence type="ECO:0000256" key="2">
    <source>
        <dbReference type="SAM" id="SignalP"/>
    </source>
</evidence>
<gene>
    <name evidence="5" type="ORF">SAMN02927921_00642</name>
</gene>
<feature type="signal peptide" evidence="2">
    <location>
        <begin position="1"/>
        <end position="24"/>
    </location>
</feature>
<keyword evidence="2" id="KW-0732">Signal</keyword>
<feature type="chain" id="PRO_5012724239" evidence="2">
    <location>
        <begin position="25"/>
        <end position="690"/>
    </location>
</feature>
<dbReference type="AlphaFoldDB" id="A0A1K1MLZ0"/>
<evidence type="ECO:0000259" key="3">
    <source>
        <dbReference type="Pfam" id="PF01841"/>
    </source>
</evidence>
<evidence type="ECO:0000256" key="1">
    <source>
        <dbReference type="SAM" id="Phobius"/>
    </source>
</evidence>
<evidence type="ECO:0000313" key="5">
    <source>
        <dbReference type="EMBL" id="SFW24167.1"/>
    </source>
</evidence>
<evidence type="ECO:0000313" key="6">
    <source>
        <dbReference type="Proteomes" id="UP000182248"/>
    </source>
</evidence>
<feature type="domain" description="DUF3857" evidence="4">
    <location>
        <begin position="65"/>
        <end position="224"/>
    </location>
</feature>
<dbReference type="Gene3D" id="3.10.620.30">
    <property type="match status" value="1"/>
</dbReference>
<keyword evidence="1" id="KW-0472">Membrane</keyword>
<organism evidence="5 6">
    <name type="scientific">Sinomicrobium oceani</name>
    <dbReference type="NCBI Taxonomy" id="1150368"/>
    <lineage>
        <taxon>Bacteria</taxon>
        <taxon>Pseudomonadati</taxon>
        <taxon>Bacteroidota</taxon>
        <taxon>Flavobacteriia</taxon>
        <taxon>Flavobacteriales</taxon>
        <taxon>Flavobacteriaceae</taxon>
        <taxon>Sinomicrobium</taxon>
    </lineage>
</organism>
<keyword evidence="1" id="KW-1133">Transmembrane helix</keyword>
<dbReference type="InterPro" id="IPR002931">
    <property type="entry name" value="Transglutaminase-like"/>
</dbReference>
<evidence type="ECO:0000259" key="4">
    <source>
        <dbReference type="Pfam" id="PF12969"/>
    </source>
</evidence>
<dbReference type="Pfam" id="PF12969">
    <property type="entry name" value="DUF3857"/>
    <property type="match status" value="1"/>
</dbReference>
<proteinExistence type="predicted"/>
<name>A0A1K1MLZ0_9FLAO</name>
<reference evidence="5 6" key="1">
    <citation type="submission" date="2016-11" db="EMBL/GenBank/DDBJ databases">
        <authorList>
            <person name="Jaros S."/>
            <person name="Januszkiewicz K."/>
            <person name="Wedrychowicz H."/>
        </authorList>
    </citation>
    <scope>NUCLEOTIDE SEQUENCE [LARGE SCALE GENOMIC DNA]</scope>
    <source>
        <strain evidence="5 6">CGMCC 1.12145</strain>
    </source>
</reference>
<dbReference type="SUPFAM" id="SSF54001">
    <property type="entry name" value="Cysteine proteinases"/>
    <property type="match status" value="1"/>
</dbReference>
<dbReference type="InterPro" id="IPR024618">
    <property type="entry name" value="DUF3857"/>
</dbReference>
<feature type="domain" description="Transglutaminase-like" evidence="3">
    <location>
        <begin position="279"/>
        <end position="378"/>
    </location>
</feature>
<dbReference type="Pfam" id="PF01841">
    <property type="entry name" value="Transglut_core"/>
    <property type="match status" value="1"/>
</dbReference>
<feature type="transmembrane region" description="Helical" evidence="1">
    <location>
        <begin position="656"/>
        <end position="682"/>
    </location>
</feature>